<reference evidence="3 4" key="1">
    <citation type="journal article" date="2004" name="Proc. Natl. Acad. Sci. U.S.A.">
        <title>The diploid genome sequence of Candida albicans.</title>
        <authorList>
            <person name="Jones T."/>
            <person name="Federspiel N.A."/>
            <person name="Chibana H."/>
            <person name="Dungan J."/>
            <person name="Kalman S."/>
            <person name="Magee B.B."/>
            <person name="Newport G."/>
            <person name="Thorstenson Y.R."/>
            <person name="Agabian N."/>
            <person name="Magee P.T."/>
            <person name="Davis R.W."/>
            <person name="Scherer S."/>
        </authorList>
    </citation>
    <scope>NUCLEOTIDE SEQUENCE [LARGE SCALE GENOMIC DNA]</scope>
    <source>
        <strain evidence="4">SC5314 / ATCC MYA-2876</strain>
    </source>
</reference>
<evidence type="ECO:0000256" key="1">
    <source>
        <dbReference type="SAM" id="Phobius"/>
    </source>
</evidence>
<keyword evidence="1" id="KW-1133">Transmembrane helix</keyword>
<dbReference type="InParanoid" id="A0A1D8PU30"/>
<dbReference type="GeneID" id="3638989"/>
<dbReference type="KEGG" id="cal:CAALFM_CR09850CA"/>
<organism evidence="3 4">
    <name type="scientific">Candida albicans (strain SC5314 / ATCC MYA-2876)</name>
    <name type="common">Yeast</name>
    <dbReference type="NCBI Taxonomy" id="237561"/>
    <lineage>
        <taxon>Eukaryota</taxon>
        <taxon>Fungi</taxon>
        <taxon>Dikarya</taxon>
        <taxon>Ascomycota</taxon>
        <taxon>Saccharomycotina</taxon>
        <taxon>Pichiomycetes</taxon>
        <taxon>Debaryomycetaceae</taxon>
        <taxon>Candida/Lodderomyces clade</taxon>
        <taxon>Candida</taxon>
    </lineage>
</organism>
<evidence type="ECO:0000313" key="3">
    <source>
        <dbReference type="EMBL" id="AOW31641.1"/>
    </source>
</evidence>
<dbReference type="CGD" id="CAL0000198562">
    <property type="gene designation" value="FGR46"/>
</dbReference>
<feature type="transmembrane region" description="Helical" evidence="1">
    <location>
        <begin position="6"/>
        <end position="27"/>
    </location>
</feature>
<reference evidence="3 4" key="2">
    <citation type="journal article" date="2007" name="Genome Biol.">
        <title>Assembly of the Candida albicans genome into sixteen supercontigs aligned on the eight chromosomes.</title>
        <authorList>
            <person name="van het Hoog M."/>
            <person name="Rast T.J."/>
            <person name="Martchenko M."/>
            <person name="Grindle S."/>
            <person name="Dignard D."/>
            <person name="Hogues H."/>
            <person name="Cuomo C."/>
            <person name="Berriman M."/>
            <person name="Scherer S."/>
            <person name="Magee B.B."/>
            <person name="Whiteway M."/>
            <person name="Chibana H."/>
            <person name="Nantel A."/>
            <person name="Magee P.T."/>
        </authorList>
    </citation>
    <scope>GENOME REANNOTATION</scope>
    <source>
        <strain evidence="4">SC5314 / ATCC MYA-2876</strain>
    </source>
</reference>
<dbReference type="Proteomes" id="UP000000559">
    <property type="component" value="Chromosome R"/>
</dbReference>
<keyword evidence="1" id="KW-0472">Membrane</keyword>
<gene>
    <name evidence="2 3" type="primary">FGR46</name>
    <name evidence="3" type="ordered locus">CAALFM_CR09850CA</name>
    <name evidence="2" type="ordered locus">orf19.7557</name>
</gene>
<name>A0A1D8PU30_CANAL</name>
<dbReference type="RefSeq" id="XP_719319.1">
    <property type="nucleotide sequence ID" value="XM_714226.1"/>
</dbReference>
<sequence length="120" mass="14030">MFKTDFFFFNLCMESVLLVLFFSLLLLNKGRKKKWEKKKKKLFYSCSVQFYSVVIVVDCSVNPVKKQKKANIFQSRSIAALTTQLFNFFSCKRVYNDSSIQKYSCVDLKRIKVSSKSLAC</sequence>
<dbReference type="GO" id="GO:0009267">
    <property type="term" value="P:cellular response to starvation"/>
    <property type="evidence" value="ECO:0000315"/>
    <property type="project" value="CGD"/>
</dbReference>
<accession>A0A1D8PU30</accession>
<reference evidence="3 4" key="3">
    <citation type="journal article" date="2013" name="Genome Biol.">
        <title>Assembly of a phased diploid Candida albicans genome facilitates allele-specific measurements and provides a simple model for repeat and indel structure.</title>
        <authorList>
            <person name="Muzzey D."/>
            <person name="Schwartz K."/>
            <person name="Weissman J.S."/>
            <person name="Sherlock G."/>
        </authorList>
    </citation>
    <scope>NUCLEOTIDE SEQUENCE [LARGE SCALE GENOMIC DNA]</scope>
    <source>
        <strain evidence="4">SC5314 / ATCC MYA-2876</strain>
    </source>
</reference>
<evidence type="ECO:0000313" key="2">
    <source>
        <dbReference type="CGD" id="CAL0000198562"/>
    </source>
</evidence>
<dbReference type="EMBL" id="CP017630">
    <property type="protein sequence ID" value="AOW31641.1"/>
    <property type="molecule type" value="Genomic_DNA"/>
</dbReference>
<keyword evidence="1" id="KW-0812">Transmembrane</keyword>
<dbReference type="GO" id="GO:0036180">
    <property type="term" value="P:filamentous growth of a population of unicellular organisms in response to biotic stimulus"/>
    <property type="evidence" value="ECO:0000315"/>
    <property type="project" value="CGD"/>
</dbReference>
<evidence type="ECO:0000313" key="4">
    <source>
        <dbReference type="Proteomes" id="UP000000559"/>
    </source>
</evidence>
<keyword evidence="4" id="KW-1185">Reference proteome</keyword>
<dbReference type="AlphaFoldDB" id="A0A1D8PU30"/>
<dbReference type="GO" id="GO:0030447">
    <property type="term" value="P:filamentous growth"/>
    <property type="evidence" value="ECO:0000315"/>
    <property type="project" value="CGD"/>
</dbReference>
<dbReference type="SMR" id="A0A1D8PU30"/>
<protein>
    <submittedName>
        <fullName evidence="3">Fgr46p</fullName>
    </submittedName>
</protein>
<proteinExistence type="predicted"/>
<dbReference type="STRING" id="237561.A0A1D8PU30"/>
<dbReference type="GO" id="GO:0036170">
    <property type="term" value="P:filamentous growth of a population of unicellular organisms in response to starvation"/>
    <property type="evidence" value="ECO:0000315"/>
    <property type="project" value="CGD"/>
</dbReference>
<dbReference type="VEuPathDB" id="FungiDB:CR_09850C_A"/>